<dbReference type="KEGG" id="fal:FRAAL3252"/>
<proteinExistence type="predicted"/>
<organism evidence="2 3">
    <name type="scientific">Frankia alni (strain DSM 45986 / CECT 9034 / ACN14a)</name>
    <dbReference type="NCBI Taxonomy" id="326424"/>
    <lineage>
        <taxon>Bacteria</taxon>
        <taxon>Bacillati</taxon>
        <taxon>Actinomycetota</taxon>
        <taxon>Actinomycetes</taxon>
        <taxon>Frankiales</taxon>
        <taxon>Frankiaceae</taxon>
        <taxon>Frankia</taxon>
    </lineage>
</organism>
<feature type="region of interest" description="Disordered" evidence="1">
    <location>
        <begin position="1"/>
        <end position="52"/>
    </location>
</feature>
<evidence type="ECO:0000313" key="2">
    <source>
        <dbReference type="EMBL" id="CAJ61896.1"/>
    </source>
</evidence>
<evidence type="ECO:0000313" key="3">
    <source>
        <dbReference type="Proteomes" id="UP000000657"/>
    </source>
</evidence>
<dbReference type="STRING" id="326424.FRAAL3252"/>
<protein>
    <submittedName>
        <fullName evidence="2">Uncharacterized protein</fullName>
    </submittedName>
</protein>
<dbReference type="HOGENOM" id="CLU_2464541_0_0_11"/>
<sequence>MRGGLRPWERAPGRPARGVPSPALADRPGGAAPCAAPMPTPTGRQVTSKALKQGLTPVTSVLREGKEVPRRCVIPRRLWVYGSEDDRW</sequence>
<gene>
    <name evidence="2" type="ordered locus">FRAAL3252</name>
</gene>
<dbReference type="AlphaFoldDB" id="Q0RKQ9"/>
<feature type="compositionally biased region" description="Low complexity" evidence="1">
    <location>
        <begin position="28"/>
        <end position="43"/>
    </location>
</feature>
<name>Q0RKQ9_FRAAA</name>
<reference evidence="2 3" key="1">
    <citation type="journal article" date="2007" name="Genome Res.">
        <title>Genome characteristics of facultatively symbiotic Frankia sp. strains reflect host range and host plant biogeography.</title>
        <authorList>
            <person name="Normand P."/>
            <person name="Lapierre P."/>
            <person name="Tisa L.S."/>
            <person name="Gogarten J.P."/>
            <person name="Alloisio N."/>
            <person name="Bagnarol E."/>
            <person name="Bassi C.A."/>
            <person name="Berry A.M."/>
            <person name="Bickhart D.M."/>
            <person name="Choisne N."/>
            <person name="Couloux A."/>
            <person name="Cournoyer B."/>
            <person name="Cruveiller S."/>
            <person name="Daubin V."/>
            <person name="Demange N."/>
            <person name="Francino M.P."/>
            <person name="Goltsman E."/>
            <person name="Huang Y."/>
            <person name="Kopp O.R."/>
            <person name="Labarre L."/>
            <person name="Lapidus A."/>
            <person name="Lavire C."/>
            <person name="Marechal J."/>
            <person name="Martinez M."/>
            <person name="Mastronunzio J.E."/>
            <person name="Mullin B.C."/>
            <person name="Niemann J."/>
            <person name="Pujic P."/>
            <person name="Rawnsley T."/>
            <person name="Rouy Z."/>
            <person name="Schenowitz C."/>
            <person name="Sellstedt A."/>
            <person name="Tavares F."/>
            <person name="Tomkins J.P."/>
            <person name="Vallenet D."/>
            <person name="Valverde C."/>
            <person name="Wall L.G."/>
            <person name="Wang Y."/>
            <person name="Medigue C."/>
            <person name="Benson D.R."/>
        </authorList>
    </citation>
    <scope>NUCLEOTIDE SEQUENCE [LARGE SCALE GENOMIC DNA]</scope>
    <source>
        <strain evidence="3">DSM 45986 / CECT 9034 / ACN14a</strain>
    </source>
</reference>
<evidence type="ECO:0000256" key="1">
    <source>
        <dbReference type="SAM" id="MobiDB-lite"/>
    </source>
</evidence>
<keyword evidence="3" id="KW-1185">Reference proteome</keyword>
<accession>Q0RKQ9</accession>
<dbReference type="Proteomes" id="UP000000657">
    <property type="component" value="Chromosome"/>
</dbReference>
<dbReference type="EMBL" id="CT573213">
    <property type="protein sequence ID" value="CAJ61896.1"/>
    <property type="molecule type" value="Genomic_DNA"/>
</dbReference>